<dbReference type="EnsemblPlants" id="OBART01G32560.1">
    <property type="protein sequence ID" value="OBART01G32560.1"/>
    <property type="gene ID" value="OBART01G32560"/>
</dbReference>
<comment type="function">
    <text evidence="3">Binds double-stranded RNA.</text>
</comment>
<evidence type="ECO:0000259" key="6">
    <source>
        <dbReference type="PROSITE" id="PS50137"/>
    </source>
</evidence>
<evidence type="ECO:0000256" key="2">
    <source>
        <dbReference type="ARBA" id="ARBA00022884"/>
    </source>
</evidence>
<dbReference type="InterPro" id="IPR044450">
    <property type="entry name" value="AtDRB-like_DSRM_1"/>
</dbReference>
<dbReference type="eggNOG" id="ENOG502QTBA">
    <property type="taxonomic scope" value="Eukaryota"/>
</dbReference>
<sequence length="449" mass="48163">MYKSRLQELCQQRRWAPPEYTHRCAGLAHAPLFGATVSVNGVEFRTPEDAARSAKEAHNIAAKAAFDHLSSLPLPPPPPPSENQSSYKSQLQIYAQKKGKLLPSYQTIREGPGHASRFKSVVTVDGKAFESPEYFHTVKEAESAAAKLALMSLPQEASSSEQVPVQPLSYKNLLQELAQKHGFSLPVYSTTSDGSVQDGSFQGEPANTKKQAEMNAARVAFQHFEDRRKNALSSTVLRGPHLGQGTVHISAGQVKIAEPVFSVPQASTATSHSATGATDRDYHSLGSTNPLPIAKSTNCADVHIQPCEFKDEKPAFPEPKTELEVMDSSPELTPLEDAYSAPVASTSTVSSSGCGSDPLASASTVNSTGCGSVPLASASTVSSTGCGCSLLTNRVQVYPRRPDLVLPEGATVLPFSRRKLRLRNVAVDKNWSRCFCEVVASAKFNLPQA</sequence>
<dbReference type="Pfam" id="PF00035">
    <property type="entry name" value="dsrm"/>
    <property type="match status" value="2"/>
</dbReference>
<name>A0A0D3EUJ6_9ORYZ</name>
<feature type="domain" description="DRBM" evidence="6">
    <location>
        <begin position="1"/>
        <end position="71"/>
    </location>
</feature>
<reference evidence="7" key="2">
    <citation type="submission" date="2015-03" db="UniProtKB">
        <authorList>
            <consortium name="EnsemblPlants"/>
        </authorList>
    </citation>
    <scope>IDENTIFICATION</scope>
</reference>
<dbReference type="STRING" id="65489.A0A0D3EUJ6"/>
<organism evidence="7">
    <name type="scientific">Oryza barthii</name>
    <dbReference type="NCBI Taxonomy" id="65489"/>
    <lineage>
        <taxon>Eukaryota</taxon>
        <taxon>Viridiplantae</taxon>
        <taxon>Streptophyta</taxon>
        <taxon>Embryophyta</taxon>
        <taxon>Tracheophyta</taxon>
        <taxon>Spermatophyta</taxon>
        <taxon>Magnoliopsida</taxon>
        <taxon>Liliopsida</taxon>
        <taxon>Poales</taxon>
        <taxon>Poaceae</taxon>
        <taxon>BOP clade</taxon>
        <taxon>Oryzoideae</taxon>
        <taxon>Oryzeae</taxon>
        <taxon>Oryzinae</taxon>
        <taxon>Oryza</taxon>
    </lineage>
</organism>
<evidence type="ECO:0000256" key="4">
    <source>
        <dbReference type="PROSITE-ProRule" id="PRU00266"/>
    </source>
</evidence>
<dbReference type="HOGENOM" id="CLU_029158_1_0_1"/>
<evidence type="ECO:0000313" key="7">
    <source>
        <dbReference type="EnsemblPlants" id="OBART01G32560.1"/>
    </source>
</evidence>
<dbReference type="AlphaFoldDB" id="A0A0D3EUJ6"/>
<dbReference type="PANTHER" id="PTHR46031">
    <property type="match status" value="1"/>
</dbReference>
<keyword evidence="8" id="KW-1185">Reference proteome</keyword>
<evidence type="ECO:0000256" key="1">
    <source>
        <dbReference type="ARBA" id="ARBA00022737"/>
    </source>
</evidence>
<dbReference type="PROSITE" id="PS50137">
    <property type="entry name" value="DS_RBD"/>
    <property type="match status" value="2"/>
</dbReference>
<dbReference type="PANTHER" id="PTHR46031:SF36">
    <property type="entry name" value="DOUBLE-STRANDED RNA-BINDING PROTEIN 1"/>
    <property type="match status" value="1"/>
</dbReference>
<feature type="region of interest" description="Disordered" evidence="5">
    <location>
        <begin position="69"/>
        <end position="88"/>
    </location>
</feature>
<keyword evidence="1" id="KW-0677">Repeat</keyword>
<protein>
    <recommendedName>
        <fullName evidence="6">DRBM domain-containing protein</fullName>
    </recommendedName>
</protein>
<dbReference type="GO" id="GO:0003725">
    <property type="term" value="F:double-stranded RNA binding"/>
    <property type="evidence" value="ECO:0007669"/>
    <property type="project" value="InterPro"/>
</dbReference>
<dbReference type="CDD" id="cd19907">
    <property type="entry name" value="DSRM_AtDRB-like_rpt1"/>
    <property type="match status" value="1"/>
</dbReference>
<evidence type="ECO:0000256" key="5">
    <source>
        <dbReference type="SAM" id="MobiDB-lite"/>
    </source>
</evidence>
<feature type="domain" description="DRBM" evidence="6">
    <location>
        <begin position="86"/>
        <end position="155"/>
    </location>
</feature>
<evidence type="ECO:0000313" key="8">
    <source>
        <dbReference type="Proteomes" id="UP000026960"/>
    </source>
</evidence>
<reference evidence="7" key="1">
    <citation type="journal article" date="2009" name="Rice">
        <title>De Novo Next Generation Sequencing of Plant Genomes.</title>
        <authorList>
            <person name="Rounsley S."/>
            <person name="Marri P.R."/>
            <person name="Yu Y."/>
            <person name="He R."/>
            <person name="Sisneros N."/>
            <person name="Goicoechea J.L."/>
            <person name="Lee S.J."/>
            <person name="Angelova A."/>
            <person name="Kudrna D."/>
            <person name="Luo M."/>
            <person name="Affourtit J."/>
            <person name="Desany B."/>
            <person name="Knight J."/>
            <person name="Niazi F."/>
            <person name="Egholm M."/>
            <person name="Wing R.A."/>
        </authorList>
    </citation>
    <scope>NUCLEOTIDE SEQUENCE [LARGE SCALE GENOMIC DNA]</scope>
    <source>
        <strain evidence="7">cv. IRGC 105608</strain>
    </source>
</reference>
<proteinExistence type="predicted"/>
<dbReference type="Gene3D" id="3.30.160.20">
    <property type="match status" value="3"/>
</dbReference>
<dbReference type="SUPFAM" id="SSF54768">
    <property type="entry name" value="dsRNA-binding domain-like"/>
    <property type="match status" value="3"/>
</dbReference>
<keyword evidence="2 4" id="KW-0694">RNA-binding</keyword>
<dbReference type="Proteomes" id="UP000026960">
    <property type="component" value="Chromosome 1"/>
</dbReference>
<dbReference type="Gramene" id="OBART01G32560.1">
    <property type="protein sequence ID" value="OBART01G32560.1"/>
    <property type="gene ID" value="OBART01G32560"/>
</dbReference>
<dbReference type="PaxDb" id="65489-OBART01G32560.1"/>
<evidence type="ECO:0000256" key="3">
    <source>
        <dbReference type="ARBA" id="ARBA00037597"/>
    </source>
</evidence>
<dbReference type="InterPro" id="IPR014720">
    <property type="entry name" value="dsRBD_dom"/>
</dbReference>
<dbReference type="CDD" id="cd00048">
    <property type="entry name" value="DSRM_SF"/>
    <property type="match status" value="1"/>
</dbReference>
<accession>A0A0D3EUJ6</accession>
<dbReference type="SMART" id="SM00358">
    <property type="entry name" value="DSRM"/>
    <property type="match status" value="3"/>
</dbReference>